<sequence length="123" mass="13010">MKSLSPVAGKTIVIIGGPGFVSDGVKEAWAARQAVVIISSVDVVAMHSSDETLACDAAIIDVTISDQAMLTMNEWLETRRIPFVFAQGHRSKALSAGFVFSDRPADINAIVAALFGPGSGYYH</sequence>
<dbReference type="EMBL" id="LWBS01000422">
    <property type="protein sequence ID" value="OAP90303.1"/>
    <property type="molecule type" value="Genomic_DNA"/>
</dbReference>
<dbReference type="Gene3D" id="3.40.50.2300">
    <property type="match status" value="1"/>
</dbReference>
<protein>
    <submittedName>
        <fullName evidence="1">Uncharacterized protein</fullName>
    </submittedName>
</protein>
<dbReference type="AlphaFoldDB" id="A0A179BG35"/>
<gene>
    <name evidence="1" type="ORF">A4U53_30220</name>
</gene>
<proteinExistence type="predicted"/>
<reference evidence="1" key="1">
    <citation type="submission" date="2016-04" db="EMBL/GenBank/DDBJ databases">
        <title>Fast-growing isolate from the root nodules of Vavilovia formosa.</title>
        <authorList>
            <person name="Kimeklis A."/>
            <person name="Safronova V."/>
            <person name="Belimov A."/>
            <person name="Andronov E."/>
        </authorList>
    </citation>
    <scope>NUCLEOTIDE SEQUENCE [LARGE SCALE GENOMIC DNA]</scope>
    <source>
        <strain evidence="1">Vaf-46</strain>
    </source>
</reference>
<organism evidence="1">
    <name type="scientific">Rhizobium leguminosarum</name>
    <dbReference type="NCBI Taxonomy" id="384"/>
    <lineage>
        <taxon>Bacteria</taxon>
        <taxon>Pseudomonadati</taxon>
        <taxon>Pseudomonadota</taxon>
        <taxon>Alphaproteobacteria</taxon>
        <taxon>Hyphomicrobiales</taxon>
        <taxon>Rhizobiaceae</taxon>
        <taxon>Rhizobium/Agrobacterium group</taxon>
        <taxon>Rhizobium</taxon>
    </lineage>
</organism>
<accession>A0A179BG35</accession>
<evidence type="ECO:0000313" key="1">
    <source>
        <dbReference type="EMBL" id="OAP90303.1"/>
    </source>
</evidence>
<name>A0A179BG35_RHILE</name>
<comment type="caution">
    <text evidence="1">The sequence shown here is derived from an EMBL/GenBank/DDBJ whole genome shotgun (WGS) entry which is preliminary data.</text>
</comment>